<dbReference type="Proteomes" id="UP000593576">
    <property type="component" value="Unassembled WGS sequence"/>
</dbReference>
<dbReference type="AlphaFoldDB" id="A0A7J9MZ59"/>
<dbReference type="OrthoDB" id="996639at2759"/>
<evidence type="ECO:0000313" key="2">
    <source>
        <dbReference type="Proteomes" id="UP000593576"/>
    </source>
</evidence>
<organism evidence="1 2">
    <name type="scientific">Gossypium schwendimanii</name>
    <name type="common">Cotton</name>
    <dbReference type="NCBI Taxonomy" id="34291"/>
    <lineage>
        <taxon>Eukaryota</taxon>
        <taxon>Viridiplantae</taxon>
        <taxon>Streptophyta</taxon>
        <taxon>Embryophyta</taxon>
        <taxon>Tracheophyta</taxon>
        <taxon>Spermatophyta</taxon>
        <taxon>Magnoliopsida</taxon>
        <taxon>eudicotyledons</taxon>
        <taxon>Gunneridae</taxon>
        <taxon>Pentapetalae</taxon>
        <taxon>rosids</taxon>
        <taxon>malvids</taxon>
        <taxon>Malvales</taxon>
        <taxon>Malvaceae</taxon>
        <taxon>Malvoideae</taxon>
        <taxon>Gossypium</taxon>
    </lineage>
</organism>
<sequence length="51" mass="5735">MATTRALCTRIKKLEGELALCQTAVGKGVANTALRWKTTFVPKASWRMRLR</sequence>
<evidence type="ECO:0000313" key="1">
    <source>
        <dbReference type="EMBL" id="MBA0876321.1"/>
    </source>
</evidence>
<keyword evidence="2" id="KW-1185">Reference proteome</keyword>
<protein>
    <submittedName>
        <fullName evidence="1">Uncharacterized protein</fullName>
    </submittedName>
</protein>
<comment type="caution">
    <text evidence="1">The sequence shown here is derived from an EMBL/GenBank/DDBJ whole genome shotgun (WGS) entry which is preliminary data.</text>
</comment>
<dbReference type="EMBL" id="JABFAF010264566">
    <property type="protein sequence ID" value="MBA0876321.1"/>
    <property type="molecule type" value="Genomic_DNA"/>
</dbReference>
<accession>A0A7J9MZ59</accession>
<name>A0A7J9MZ59_GOSSC</name>
<gene>
    <name evidence="1" type="ORF">Goshw_022620</name>
</gene>
<reference evidence="1 2" key="1">
    <citation type="journal article" date="2019" name="Genome Biol. Evol.">
        <title>Insights into the evolution of the New World diploid cottons (Gossypium, subgenus Houzingenia) based on genome sequencing.</title>
        <authorList>
            <person name="Grover C.E."/>
            <person name="Arick M.A. 2nd"/>
            <person name="Thrash A."/>
            <person name="Conover J.L."/>
            <person name="Sanders W.S."/>
            <person name="Peterson D.G."/>
            <person name="Frelichowski J.E."/>
            <person name="Scheffler J.A."/>
            <person name="Scheffler B.E."/>
            <person name="Wendel J.F."/>
        </authorList>
    </citation>
    <scope>NUCLEOTIDE SEQUENCE [LARGE SCALE GENOMIC DNA]</scope>
    <source>
        <strain evidence="1">1</strain>
        <tissue evidence="1">Leaf</tissue>
    </source>
</reference>
<proteinExistence type="predicted"/>